<organism evidence="9 10">
    <name type="scientific">Conchiformibius steedae DSM 2580</name>
    <dbReference type="NCBI Taxonomy" id="1121352"/>
    <lineage>
        <taxon>Bacteria</taxon>
        <taxon>Pseudomonadati</taxon>
        <taxon>Pseudomonadota</taxon>
        <taxon>Betaproteobacteria</taxon>
        <taxon>Neisseriales</taxon>
        <taxon>Neisseriaceae</taxon>
        <taxon>Conchiformibius</taxon>
    </lineage>
</organism>
<feature type="compositionally biased region" description="Polar residues" evidence="7">
    <location>
        <begin position="810"/>
        <end position="825"/>
    </location>
</feature>
<dbReference type="InterPro" id="IPR003395">
    <property type="entry name" value="RecF/RecN/SMC_N"/>
</dbReference>
<dbReference type="CDD" id="cd03278">
    <property type="entry name" value="ABC_SMC_barmotin"/>
    <property type="match status" value="1"/>
</dbReference>
<dbReference type="GO" id="GO:0005737">
    <property type="term" value="C:cytoplasm"/>
    <property type="evidence" value="ECO:0007669"/>
    <property type="project" value="UniProtKB-SubCell"/>
</dbReference>
<comment type="function">
    <text evidence="6">Required for chromosome condensation and partitioning.</text>
</comment>
<evidence type="ECO:0000256" key="1">
    <source>
        <dbReference type="ARBA" id="ARBA00022490"/>
    </source>
</evidence>
<accession>A0AAE9HUU5</accession>
<feature type="coiled-coil region" evidence="6">
    <location>
        <begin position="985"/>
        <end position="1022"/>
    </location>
</feature>
<evidence type="ECO:0000256" key="3">
    <source>
        <dbReference type="ARBA" id="ARBA00022840"/>
    </source>
</evidence>
<proteinExistence type="inferred from homology"/>
<evidence type="ECO:0000313" key="9">
    <source>
        <dbReference type="EMBL" id="URD67999.1"/>
    </source>
</evidence>
<evidence type="ECO:0000256" key="6">
    <source>
        <dbReference type="HAMAP-Rule" id="MF_01894"/>
    </source>
</evidence>
<name>A0AAE9HUU5_9NEIS</name>
<dbReference type="InterPro" id="IPR027417">
    <property type="entry name" value="P-loop_NTPase"/>
</dbReference>
<dbReference type="GO" id="GO:0016887">
    <property type="term" value="F:ATP hydrolysis activity"/>
    <property type="evidence" value="ECO:0007669"/>
    <property type="project" value="InterPro"/>
</dbReference>
<protein>
    <recommendedName>
        <fullName evidence="6">Chromosome partition protein Smc</fullName>
    </recommendedName>
</protein>
<keyword evidence="1 6" id="KW-0963">Cytoplasm</keyword>
<evidence type="ECO:0000259" key="8">
    <source>
        <dbReference type="Pfam" id="PF02463"/>
    </source>
</evidence>
<dbReference type="NCBIfam" id="TIGR02168">
    <property type="entry name" value="SMC_prok_B"/>
    <property type="match status" value="1"/>
</dbReference>
<dbReference type="GO" id="GO:0007059">
    <property type="term" value="P:chromosome segregation"/>
    <property type="evidence" value="ECO:0007669"/>
    <property type="project" value="UniProtKB-UniRule"/>
</dbReference>
<dbReference type="GO" id="GO:0007062">
    <property type="term" value="P:sister chromatid cohesion"/>
    <property type="evidence" value="ECO:0007669"/>
    <property type="project" value="InterPro"/>
</dbReference>
<dbReference type="GO" id="GO:0006260">
    <property type="term" value="P:DNA replication"/>
    <property type="evidence" value="ECO:0007669"/>
    <property type="project" value="UniProtKB-UniRule"/>
</dbReference>
<dbReference type="AlphaFoldDB" id="A0AAE9HUU5"/>
<comment type="subunit">
    <text evidence="6">Homodimer.</text>
</comment>
<feature type="binding site" evidence="6">
    <location>
        <begin position="45"/>
        <end position="52"/>
    </location>
    <ligand>
        <name>ATP</name>
        <dbReference type="ChEBI" id="CHEBI:30616"/>
    </ligand>
</feature>
<evidence type="ECO:0000313" key="10">
    <source>
        <dbReference type="Proteomes" id="UP001056819"/>
    </source>
</evidence>
<gene>
    <name evidence="6 9" type="primary">smc</name>
    <name evidence="9" type="ORF">LNQ82_02220</name>
</gene>
<evidence type="ECO:0000256" key="5">
    <source>
        <dbReference type="ARBA" id="ARBA00023125"/>
    </source>
</evidence>
<dbReference type="GO" id="GO:0003677">
    <property type="term" value="F:DNA binding"/>
    <property type="evidence" value="ECO:0007669"/>
    <property type="project" value="UniProtKB-UniRule"/>
</dbReference>
<dbReference type="HAMAP" id="MF_01894">
    <property type="entry name" value="Smc_prok"/>
    <property type="match status" value="1"/>
</dbReference>
<comment type="similarity">
    <text evidence="6">Belongs to the SMC family.</text>
</comment>
<keyword evidence="5 6" id="KW-0238">DNA-binding</keyword>
<keyword evidence="2 6" id="KW-0547">Nucleotide-binding</keyword>
<dbReference type="Pfam" id="PF02463">
    <property type="entry name" value="SMC_N"/>
    <property type="match status" value="1"/>
</dbReference>
<dbReference type="GO" id="GO:0030261">
    <property type="term" value="P:chromosome condensation"/>
    <property type="evidence" value="ECO:0007669"/>
    <property type="project" value="InterPro"/>
</dbReference>
<dbReference type="Gene3D" id="3.40.50.300">
    <property type="entry name" value="P-loop containing nucleotide triphosphate hydrolases"/>
    <property type="match status" value="2"/>
</dbReference>
<comment type="domain">
    <text evidence="6">Contains large globular domains required for ATP hydrolysis at each terminus and a third globular domain forming a flexible hinge near the middle of the molecule. These domains are separated by coiled-coil structures.</text>
</comment>
<evidence type="ECO:0000256" key="7">
    <source>
        <dbReference type="SAM" id="MobiDB-lite"/>
    </source>
</evidence>
<feature type="compositionally biased region" description="Low complexity" evidence="7">
    <location>
        <begin position="378"/>
        <end position="390"/>
    </location>
</feature>
<feature type="region of interest" description="Disordered" evidence="7">
    <location>
        <begin position="377"/>
        <end position="411"/>
    </location>
</feature>
<feature type="coiled-coil region" evidence="6">
    <location>
        <begin position="197"/>
        <end position="368"/>
    </location>
</feature>
<dbReference type="Proteomes" id="UP001056819">
    <property type="component" value="Chromosome"/>
</dbReference>
<keyword evidence="3 6" id="KW-0067">ATP-binding</keyword>
<dbReference type="PANTHER" id="PTHR43977">
    <property type="entry name" value="STRUCTURAL MAINTENANCE OF CHROMOSOMES PROTEIN 3"/>
    <property type="match status" value="1"/>
</dbReference>
<feature type="domain" description="RecF/RecN/SMC N-terminal" evidence="8">
    <location>
        <begin position="16"/>
        <end position="1157"/>
    </location>
</feature>
<dbReference type="GO" id="GO:0005524">
    <property type="term" value="F:ATP binding"/>
    <property type="evidence" value="ECO:0007669"/>
    <property type="project" value="UniProtKB-UniRule"/>
</dbReference>
<dbReference type="EMBL" id="CP097501">
    <property type="protein sequence ID" value="URD67999.1"/>
    <property type="molecule type" value="Genomic_DNA"/>
</dbReference>
<keyword evidence="4 6" id="KW-0175">Coiled coil</keyword>
<dbReference type="InterPro" id="IPR024704">
    <property type="entry name" value="SMC"/>
</dbReference>
<reference evidence="9" key="1">
    <citation type="submission" date="2022-05" db="EMBL/GenBank/DDBJ databases">
        <title>Alysiella filiformis genome sequencing.</title>
        <authorList>
            <person name="Viehboeck T."/>
        </authorList>
    </citation>
    <scope>NUCLEOTIDE SEQUENCE</scope>
    <source>
        <strain evidence="9">DSM 2580</strain>
    </source>
</reference>
<sequence>MGYNRRFMSFCRRMRLTHIKLSGFKSFAETTTIPVPGQLVAVVGPNGCGKSNVMDAVRWVLGESSAKQLRGESMQDVIFNGAATRRAAARASVELVFDNNSGTLGGAWGQYAEISIKRQLSRQGESHYLINGQTVRRRDITELFLGTGAGARGYAVIEQGMISRIIEARPEELRGYLEEAAGVSKYKERRRETAQRLADTRAHLQRLADMRQELDRQTDKLREQAAAAEQHQTLSRELAQLQDLADFILWQHALHEADLAQARHQTAQSEYEHSEQQLHTLEDQYAELHAQEQQHQQQRHSLNREHALLREQKARLEEQLHAQRRHREQQQQQRSHAQAALQVLAQEADALQQQLAHAHAHLQEHQRDSHALAHTLEQQQRAAEAAQAHCQNRRDHARQCQNTQQHARHQAELTQQQVQYAEHNLHERQTRLARLAQQHQQDDHTLAAQQALTEADTRQHQHDTLAEAVLQLENEQAQLHQHCQSAEHAYRDVHARWLQAQAEAHALAQWQDEQTDFWQHLPDCGSILWQQLDVDETWRQAVYVLLGARLNARAPAEEPVLTDLPAGEAVWLHPSPSPLAASVRAADDALLNRIRLPDHSPFTHALAHWLADVRCADNWQQAWARRHELADGESWLTPAGQRIDRIGVYLNGTPNPHHQRAAELDRLQQHSQALADECQLAEQHWQQQRARAQSHQQHLAEQQQALRQAAAELVRAQQHAAQWQARCEQQAQQLARLQSEQEQAQQEYQDAENRLSQVRAQLAQHQSAAATAEQQARAAENELATAEQAAQHARQTAEHSANAHRRAQEQETYWQSLHQQHSQALADNRRQQAHQQALLDESQAQQGHWPDYEEQLLRLDSLDEMAAQAEEQQAELAQQLQQLQQQLHHTDQQRRHLQAQLPHRQNAVQDALLLQQQSLLSAKQHYNELVERHGSEPDNPEHTWAHLKTAAADAPAPSLLKQRAAAVRRRIEALGAVNLAALQELAQAQERSDYYRNQNDDLQQAAELLEQAIAQIDRETESRFRDTFEQANRHMAHYFPTLFGGGEAALVLAQDGGVGIHARPPGKKNSTIQLLSGGEKALTAMSLVFALFSLNPAPFCLLDEVDAPLDDANTGRFCRLVKQMSANTQFLYISHNRLTMEMAEQLIGITMQEKGVSRMVAVDIRQAAEFARTNDNTP</sequence>
<comment type="subcellular location">
    <subcellularLocation>
        <location evidence="6">Cytoplasm</location>
    </subcellularLocation>
</comment>
<dbReference type="InterPro" id="IPR011890">
    <property type="entry name" value="SMC_prok"/>
</dbReference>
<evidence type="ECO:0000256" key="4">
    <source>
        <dbReference type="ARBA" id="ARBA00023054"/>
    </source>
</evidence>
<feature type="coiled-coil region" evidence="6">
    <location>
        <begin position="852"/>
        <end position="900"/>
    </location>
</feature>
<evidence type="ECO:0000256" key="2">
    <source>
        <dbReference type="ARBA" id="ARBA00022741"/>
    </source>
</evidence>
<feature type="compositionally biased region" description="Low complexity" evidence="7">
    <location>
        <begin position="760"/>
        <end position="778"/>
    </location>
</feature>
<feature type="region of interest" description="Disordered" evidence="7">
    <location>
        <begin position="758"/>
        <end position="847"/>
    </location>
</feature>
<dbReference type="PIRSF" id="PIRSF005719">
    <property type="entry name" value="SMC"/>
    <property type="match status" value="1"/>
</dbReference>
<dbReference type="SUPFAM" id="SSF52540">
    <property type="entry name" value="P-loop containing nucleoside triphosphate hydrolases"/>
    <property type="match status" value="2"/>
</dbReference>